<organism evidence="1 2">
    <name type="scientific">Effrenium voratum</name>
    <dbReference type="NCBI Taxonomy" id="2562239"/>
    <lineage>
        <taxon>Eukaryota</taxon>
        <taxon>Sar</taxon>
        <taxon>Alveolata</taxon>
        <taxon>Dinophyceae</taxon>
        <taxon>Suessiales</taxon>
        <taxon>Symbiodiniaceae</taxon>
        <taxon>Effrenium</taxon>
    </lineage>
</organism>
<dbReference type="GO" id="GO:0009507">
    <property type="term" value="C:chloroplast"/>
    <property type="evidence" value="ECO:0007669"/>
    <property type="project" value="GOC"/>
</dbReference>
<dbReference type="Proteomes" id="UP001178507">
    <property type="component" value="Unassembled WGS sequence"/>
</dbReference>
<dbReference type="PANTHER" id="PTHR21228">
    <property type="entry name" value="FAST LEU-RICH DOMAIN-CONTAINING"/>
    <property type="match status" value="1"/>
</dbReference>
<comment type="caution">
    <text evidence="1">The sequence shown here is derived from an EMBL/GenBank/DDBJ whole genome shotgun (WGS) entry which is preliminary data.</text>
</comment>
<accession>A0AA36HWM8</accession>
<sequence>MQGRISKHLSLACEAGAVYRLLQQGVPKAELQIQKELLSAAFGPDPSASDAKFHPDARRRILAATQRHALGAVNASTALHLLAQTSAKGPRIAGGNTAEVSDLVLAVVAGAASPRDLAVASWAVARLGLASDSALAALENAAKAAAEEMDGQDLANVCWAFATMRPFRNGSDLEDPLLAQLAEVASHKAHTMSPRHLAIVTWSLAKARVRHEDFCWSAAGAVKSSKAAKWLPQDLANFLWAFAVLRLDRQIAPLDVVAARAAELNWDKFRPQELSIAMWAAYSLGIRDFRGSSALAVKRMLQHAAREIRNHGAKDFEPQHLMNAAWALARWQRHCRLNGLPQECKDYVCRPALRVLATEAAHHAHHFRAREMSRLVWALASQSCYSAWETRG</sequence>
<dbReference type="GO" id="GO:0035770">
    <property type="term" value="C:ribonucleoprotein granule"/>
    <property type="evidence" value="ECO:0007669"/>
    <property type="project" value="TreeGrafter"/>
</dbReference>
<dbReference type="InterPro" id="IPR050870">
    <property type="entry name" value="FAST_kinase"/>
</dbReference>
<evidence type="ECO:0000313" key="1">
    <source>
        <dbReference type="EMBL" id="CAJ1376714.1"/>
    </source>
</evidence>
<dbReference type="GO" id="GO:0005759">
    <property type="term" value="C:mitochondrial matrix"/>
    <property type="evidence" value="ECO:0007669"/>
    <property type="project" value="TreeGrafter"/>
</dbReference>
<dbReference type="GO" id="GO:1901259">
    <property type="term" value="P:chloroplast rRNA processing"/>
    <property type="evidence" value="ECO:0007669"/>
    <property type="project" value="TreeGrafter"/>
</dbReference>
<name>A0AA36HWM8_9DINO</name>
<dbReference type="AlphaFoldDB" id="A0AA36HWM8"/>
<reference evidence="1" key="1">
    <citation type="submission" date="2023-08" db="EMBL/GenBank/DDBJ databases">
        <authorList>
            <person name="Chen Y."/>
            <person name="Shah S."/>
            <person name="Dougan E. K."/>
            <person name="Thang M."/>
            <person name="Chan C."/>
        </authorList>
    </citation>
    <scope>NUCLEOTIDE SEQUENCE</scope>
</reference>
<gene>
    <name evidence="1" type="ORF">EVOR1521_LOCUS5704</name>
</gene>
<dbReference type="PANTHER" id="PTHR21228:SF40">
    <property type="entry name" value="LD45607P"/>
    <property type="match status" value="1"/>
</dbReference>
<evidence type="ECO:0000313" key="2">
    <source>
        <dbReference type="Proteomes" id="UP001178507"/>
    </source>
</evidence>
<dbReference type="GO" id="GO:0000963">
    <property type="term" value="P:mitochondrial RNA processing"/>
    <property type="evidence" value="ECO:0007669"/>
    <property type="project" value="TreeGrafter"/>
</dbReference>
<dbReference type="GO" id="GO:0044528">
    <property type="term" value="P:regulation of mitochondrial mRNA stability"/>
    <property type="evidence" value="ECO:0007669"/>
    <property type="project" value="TreeGrafter"/>
</dbReference>
<proteinExistence type="predicted"/>
<protein>
    <submittedName>
        <fullName evidence="1">Uncharacterized protein</fullName>
    </submittedName>
</protein>
<dbReference type="EMBL" id="CAUJNA010000413">
    <property type="protein sequence ID" value="CAJ1376714.1"/>
    <property type="molecule type" value="Genomic_DNA"/>
</dbReference>
<dbReference type="GO" id="GO:0003723">
    <property type="term" value="F:RNA binding"/>
    <property type="evidence" value="ECO:0007669"/>
    <property type="project" value="TreeGrafter"/>
</dbReference>
<keyword evidence="2" id="KW-1185">Reference proteome</keyword>